<dbReference type="InterPro" id="IPR004307">
    <property type="entry name" value="TspO_MBR"/>
</dbReference>
<evidence type="ECO:0000313" key="8">
    <source>
        <dbReference type="Proteomes" id="UP000278746"/>
    </source>
</evidence>
<keyword evidence="4 6" id="KW-1133">Transmembrane helix</keyword>
<feature type="transmembrane region" description="Helical" evidence="6">
    <location>
        <begin position="172"/>
        <end position="194"/>
    </location>
</feature>
<dbReference type="PANTHER" id="PTHR33802">
    <property type="entry name" value="SI:CH211-161H7.5-RELATED"/>
    <property type="match status" value="1"/>
</dbReference>
<dbReference type="Proteomes" id="UP000278746">
    <property type="component" value="Unassembled WGS sequence"/>
</dbReference>
<dbReference type="EMBL" id="RHIB01000003">
    <property type="protein sequence ID" value="RNA66818.1"/>
    <property type="molecule type" value="Genomic_DNA"/>
</dbReference>
<dbReference type="GO" id="GO:0016020">
    <property type="term" value="C:membrane"/>
    <property type="evidence" value="ECO:0007669"/>
    <property type="project" value="UniProtKB-SubCell"/>
</dbReference>
<keyword evidence="3 6" id="KW-0812">Transmembrane</keyword>
<dbReference type="RefSeq" id="WP_122900641.1">
    <property type="nucleotide sequence ID" value="NZ_RHIB01000003.1"/>
</dbReference>
<feature type="transmembrane region" description="Helical" evidence="6">
    <location>
        <begin position="50"/>
        <end position="70"/>
    </location>
</feature>
<keyword evidence="8" id="KW-1185">Reference proteome</keyword>
<dbReference type="PANTHER" id="PTHR33802:SF1">
    <property type="entry name" value="XK-RELATED PROTEIN"/>
    <property type="match status" value="1"/>
</dbReference>
<dbReference type="Pfam" id="PF03073">
    <property type="entry name" value="TspO_MBR"/>
    <property type="match status" value="1"/>
</dbReference>
<evidence type="ECO:0000313" key="7">
    <source>
        <dbReference type="EMBL" id="RNA66818.1"/>
    </source>
</evidence>
<evidence type="ECO:0000256" key="6">
    <source>
        <dbReference type="SAM" id="Phobius"/>
    </source>
</evidence>
<gene>
    <name evidence="7" type="ORF">EBO34_16560</name>
</gene>
<proteinExistence type="inferred from homology"/>
<comment type="caution">
    <text evidence="7">The sequence shown here is derived from an EMBL/GenBank/DDBJ whole genome shotgun (WGS) entry which is preliminary data.</text>
</comment>
<evidence type="ECO:0000256" key="3">
    <source>
        <dbReference type="ARBA" id="ARBA00022692"/>
    </source>
</evidence>
<dbReference type="AlphaFoldDB" id="A0A3M7TN52"/>
<feature type="transmembrane region" description="Helical" evidence="6">
    <location>
        <begin position="222"/>
        <end position="245"/>
    </location>
</feature>
<dbReference type="Gene3D" id="1.20.1260.100">
    <property type="entry name" value="TspO/MBR protein"/>
    <property type="match status" value="1"/>
</dbReference>
<feature type="transmembrane region" description="Helical" evidence="6">
    <location>
        <begin position="82"/>
        <end position="102"/>
    </location>
</feature>
<dbReference type="InterPro" id="IPR038330">
    <property type="entry name" value="TspO/MBR-related_sf"/>
</dbReference>
<feature type="transmembrane region" description="Helical" evidence="6">
    <location>
        <begin position="12"/>
        <end position="30"/>
    </location>
</feature>
<feature type="transmembrane region" description="Helical" evidence="6">
    <location>
        <begin position="108"/>
        <end position="130"/>
    </location>
</feature>
<sequence length="252" mass="28820">MNYQQSKILKWTNVFALVIVIVVNVLSNTLPINGQTAGEISDRLNVLFTPAGYVFSIWSVIYLLVIIWVFRQFFARPADEEAYANIGYWFVISCFFNVAWLLLFHYEYFLLTMVAMIGLLISLIIIYRVIMLTPHTTFFMRLPFSVYLGWVSVATIVNVGVVFNSLGFEEGLFLSNVTWTILLLIVALALGIWFTATNRDPFYSFVLVWAFIGIGVERQGEYPAIAVSAWAAAAILGLYLVYYFVTKKRIYQ</sequence>
<evidence type="ECO:0000256" key="1">
    <source>
        <dbReference type="ARBA" id="ARBA00004141"/>
    </source>
</evidence>
<evidence type="ECO:0000256" key="4">
    <source>
        <dbReference type="ARBA" id="ARBA00022989"/>
    </source>
</evidence>
<organism evidence="7 8">
    <name type="scientific">Alteribacter keqinensis</name>
    <dbReference type="NCBI Taxonomy" id="2483800"/>
    <lineage>
        <taxon>Bacteria</taxon>
        <taxon>Bacillati</taxon>
        <taxon>Bacillota</taxon>
        <taxon>Bacilli</taxon>
        <taxon>Bacillales</taxon>
        <taxon>Bacillaceae</taxon>
        <taxon>Alteribacter</taxon>
    </lineage>
</organism>
<keyword evidence="5 6" id="KW-0472">Membrane</keyword>
<feature type="transmembrane region" description="Helical" evidence="6">
    <location>
        <begin position="142"/>
        <end position="166"/>
    </location>
</feature>
<evidence type="ECO:0000256" key="5">
    <source>
        <dbReference type="ARBA" id="ARBA00023136"/>
    </source>
</evidence>
<comment type="similarity">
    <text evidence="2">Belongs to the TspO/BZRP family.</text>
</comment>
<comment type="subcellular location">
    <subcellularLocation>
        <location evidence="1">Membrane</location>
        <topology evidence="1">Multi-pass membrane protein</topology>
    </subcellularLocation>
</comment>
<feature type="transmembrane region" description="Helical" evidence="6">
    <location>
        <begin position="201"/>
        <end position="216"/>
    </location>
</feature>
<evidence type="ECO:0000256" key="2">
    <source>
        <dbReference type="ARBA" id="ARBA00007524"/>
    </source>
</evidence>
<dbReference type="OrthoDB" id="5189031at2"/>
<name>A0A3M7TN52_9BACI</name>
<accession>A0A3M7TN52</accession>
<protein>
    <submittedName>
        <fullName evidence="7">Tryptophan-rich sensory protein</fullName>
    </submittedName>
</protein>
<reference evidence="7 8" key="1">
    <citation type="submission" date="2018-10" db="EMBL/GenBank/DDBJ databases">
        <title>Bacillus Keqinensis sp. nov., a moderately halophilic bacterium isolated from a saline-alkaline lake.</title>
        <authorList>
            <person name="Wang H."/>
        </authorList>
    </citation>
    <scope>NUCLEOTIDE SEQUENCE [LARGE SCALE GENOMIC DNA]</scope>
    <source>
        <strain evidence="7 8">KQ-3</strain>
    </source>
</reference>